<evidence type="ECO:0000256" key="1">
    <source>
        <dbReference type="SAM" id="SignalP"/>
    </source>
</evidence>
<dbReference type="RefSeq" id="WP_184678470.1">
    <property type="nucleotide sequence ID" value="NZ_JACHGY010000001.1"/>
</dbReference>
<dbReference type="Proteomes" id="UP000541810">
    <property type="component" value="Unassembled WGS sequence"/>
</dbReference>
<evidence type="ECO:0000313" key="2">
    <source>
        <dbReference type="EMBL" id="MBB6430969.1"/>
    </source>
</evidence>
<comment type="caution">
    <text evidence="2">The sequence shown here is derived from an EMBL/GenBank/DDBJ whole genome shotgun (WGS) entry which is preliminary data.</text>
</comment>
<keyword evidence="1" id="KW-0732">Signal</keyword>
<proteinExistence type="predicted"/>
<keyword evidence="3" id="KW-1185">Reference proteome</keyword>
<feature type="chain" id="PRO_5031171993" description="PEP-CTERM protein-sorting domain-containing protein" evidence="1">
    <location>
        <begin position="31"/>
        <end position="290"/>
    </location>
</feature>
<name>A0A7X0H811_9BACT</name>
<evidence type="ECO:0000313" key="3">
    <source>
        <dbReference type="Proteomes" id="UP000541810"/>
    </source>
</evidence>
<gene>
    <name evidence="2" type="ORF">HNQ40_002775</name>
</gene>
<accession>A0A7X0H811</accession>
<sequence>MNFSTGYLGRKVYSLAATAIVLATASTSQAQLLPIVVPTQDLGIPTGVGIMLGGFETGIGNFSTTGEANVTGTVGGSALLSPTEGTQQLFLETTGTVDNFLENPYTATVSVDIVLDVFLGLNPGDIDAFVGVTDLDNQSEGATEGSAARQTIEVLAPTTLSFDYAFITDELDQPSDFSDTAFFALNGELFLLGNLEDTSLFTMLSFTTGFDGVIPYQTFMVNLDPGVHTFGFGVVDVSDTIVNSALLIDNVMVSPEPTSAAIFALTAGALTVRRRRRPNVHSAVDATHPN</sequence>
<evidence type="ECO:0008006" key="4">
    <source>
        <dbReference type="Google" id="ProtNLM"/>
    </source>
</evidence>
<reference evidence="2 3" key="1">
    <citation type="submission" date="2020-08" db="EMBL/GenBank/DDBJ databases">
        <title>Genomic Encyclopedia of Type Strains, Phase IV (KMG-IV): sequencing the most valuable type-strain genomes for metagenomic binning, comparative biology and taxonomic classification.</title>
        <authorList>
            <person name="Goeker M."/>
        </authorList>
    </citation>
    <scope>NUCLEOTIDE SEQUENCE [LARGE SCALE GENOMIC DNA]</scope>
    <source>
        <strain evidence="2 3">DSM 103725</strain>
    </source>
</reference>
<dbReference type="AlphaFoldDB" id="A0A7X0H811"/>
<organism evidence="2 3">
    <name type="scientific">Algisphaera agarilytica</name>
    <dbReference type="NCBI Taxonomy" id="1385975"/>
    <lineage>
        <taxon>Bacteria</taxon>
        <taxon>Pseudomonadati</taxon>
        <taxon>Planctomycetota</taxon>
        <taxon>Phycisphaerae</taxon>
        <taxon>Phycisphaerales</taxon>
        <taxon>Phycisphaeraceae</taxon>
        <taxon>Algisphaera</taxon>
    </lineage>
</organism>
<dbReference type="NCBIfam" id="TIGR02595">
    <property type="entry name" value="PEP_CTERM"/>
    <property type="match status" value="1"/>
</dbReference>
<feature type="signal peptide" evidence="1">
    <location>
        <begin position="1"/>
        <end position="30"/>
    </location>
</feature>
<protein>
    <recommendedName>
        <fullName evidence="4">PEP-CTERM protein-sorting domain-containing protein</fullName>
    </recommendedName>
</protein>
<dbReference type="InterPro" id="IPR013424">
    <property type="entry name" value="Ice-binding_C"/>
</dbReference>
<dbReference type="EMBL" id="JACHGY010000001">
    <property type="protein sequence ID" value="MBB6430969.1"/>
    <property type="molecule type" value="Genomic_DNA"/>
</dbReference>